<name>Q23W13_TETTS</name>
<dbReference type="Gene3D" id="3.20.20.70">
    <property type="entry name" value="Aldolase class I"/>
    <property type="match status" value="1"/>
</dbReference>
<dbReference type="HOGENOM" id="CLU_049058_2_1_1"/>
<keyword evidence="11" id="KW-0051">Antiviral defense</keyword>
<evidence type="ECO:0000256" key="5">
    <source>
        <dbReference type="ARBA" id="ARBA00022691"/>
    </source>
</evidence>
<evidence type="ECO:0000256" key="14">
    <source>
        <dbReference type="ARBA" id="ARBA00035038"/>
    </source>
</evidence>
<dbReference type="GO" id="GO:0003824">
    <property type="term" value="F:catalytic activity"/>
    <property type="evidence" value="ECO:0007669"/>
    <property type="project" value="InterPro"/>
</dbReference>
<evidence type="ECO:0000256" key="1">
    <source>
        <dbReference type="ARBA" id="ARBA00001966"/>
    </source>
</evidence>
<dbReference type="GO" id="GO:0051539">
    <property type="term" value="F:4 iron, 4 sulfur cluster binding"/>
    <property type="evidence" value="ECO:0007669"/>
    <property type="project" value="UniProtKB-KW"/>
</dbReference>
<keyword evidence="3" id="KW-0004">4Fe-4S</keyword>
<evidence type="ECO:0000259" key="17">
    <source>
        <dbReference type="PROSITE" id="PS51918"/>
    </source>
</evidence>
<keyword evidence="7" id="KW-0256">Endoplasmic reticulum</keyword>
<protein>
    <recommendedName>
        <fullName evidence="14">S-adenosylmethionine-dependent nucleotide dehydratase RSAD2</fullName>
    </recommendedName>
    <alternativeName>
        <fullName evidence="15">Radical S-adenosyl methionine domain-containing protein 2</fullName>
    </alternativeName>
    <alternativeName>
        <fullName evidence="16">Virus inhibitory protein, endoplasmic reticulum-associated, interferon-inducible</fullName>
    </alternativeName>
</protein>
<evidence type="ECO:0000313" key="18">
    <source>
        <dbReference type="EMBL" id="EAS00692.1"/>
    </source>
</evidence>
<dbReference type="GO" id="GO:0005789">
    <property type="term" value="C:endoplasmic reticulum membrane"/>
    <property type="evidence" value="ECO:0007669"/>
    <property type="project" value="UniProtKB-SubCell"/>
</dbReference>
<evidence type="ECO:0000256" key="10">
    <source>
        <dbReference type="ARBA" id="ARBA00023014"/>
    </source>
</evidence>
<dbReference type="PANTHER" id="PTHR21339">
    <property type="entry name" value="RADICAL S-ADENOSYL METHIONINE DOMAIN-CONTAINING PROTEIN 2"/>
    <property type="match status" value="1"/>
</dbReference>
<dbReference type="SFLD" id="SFLDG01088">
    <property type="entry name" value="antiviral_proteins"/>
    <property type="match status" value="1"/>
</dbReference>
<evidence type="ECO:0000256" key="7">
    <source>
        <dbReference type="ARBA" id="ARBA00022824"/>
    </source>
</evidence>
<keyword evidence="19" id="KW-1185">Reference proteome</keyword>
<dbReference type="STRING" id="312017.Q23W13"/>
<dbReference type="SUPFAM" id="SSF102114">
    <property type="entry name" value="Radical SAM enzymes"/>
    <property type="match status" value="1"/>
</dbReference>
<keyword evidence="12" id="KW-0472">Membrane</keyword>
<dbReference type="GO" id="GO:0051607">
    <property type="term" value="P:defense response to virus"/>
    <property type="evidence" value="ECO:0007669"/>
    <property type="project" value="UniProtKB-KW"/>
</dbReference>
<gene>
    <name evidence="18" type="ORF">TTHERM_00794180</name>
</gene>
<sequence>MIGTYNLTAIFCCITAISLTLIALIKIAQAKFFLKKDKLFRESINYHFTRQCNYACKFCFHTAKTSFVLDEENAKKGLKMLKESGMKKINFSGGEPFTKPIFLGNLVQYCKEQLNLESVTIVSNGSLITEEWFKNFGKWLDIIAISCDSFDEQALADIGRRANKKTHIDQMYKIRDWCYKYDVLFKINTVVTSRQYNEDMNIYIQQLNPYRWKVFQCLLIDGENAGANALRNAEQMVVSKEQFDQFISRHKASNPVAENNEDMKDSYLILDEQMRFLNCQNGKKEPSLSILDVGVEAALDKSGFDHKAFIRRGGKYVWSKHKNELEW</sequence>
<dbReference type="GeneID" id="7825494"/>
<accession>Q23W13</accession>
<dbReference type="Pfam" id="PF04055">
    <property type="entry name" value="Radical_SAM"/>
    <property type="match status" value="1"/>
</dbReference>
<dbReference type="CDD" id="cd01335">
    <property type="entry name" value="Radical_SAM"/>
    <property type="match status" value="1"/>
</dbReference>
<keyword evidence="6" id="KW-0479">Metal-binding</keyword>
<dbReference type="KEGG" id="tet:TTHERM_00794180"/>
<dbReference type="PROSITE" id="PS51918">
    <property type="entry name" value="RADICAL_SAM"/>
    <property type="match status" value="1"/>
</dbReference>
<keyword evidence="10" id="KW-0411">Iron-sulfur</keyword>
<dbReference type="SMART" id="SM00729">
    <property type="entry name" value="Elp3"/>
    <property type="match status" value="1"/>
</dbReference>
<evidence type="ECO:0000256" key="6">
    <source>
        <dbReference type="ARBA" id="ARBA00022723"/>
    </source>
</evidence>
<dbReference type="OrthoDB" id="549750at2759"/>
<dbReference type="GO" id="GO:0045087">
    <property type="term" value="P:innate immune response"/>
    <property type="evidence" value="ECO:0007669"/>
    <property type="project" value="UniProtKB-KW"/>
</dbReference>
<dbReference type="SFLD" id="SFLDF00318">
    <property type="entry name" value="Viperin"/>
    <property type="match status" value="1"/>
</dbReference>
<feature type="domain" description="Radical SAM core" evidence="17">
    <location>
        <begin position="38"/>
        <end position="256"/>
    </location>
</feature>
<comment type="subcellular location">
    <subcellularLocation>
        <location evidence="2">Endoplasmic reticulum membrane</location>
        <topology evidence="2">Peripheral membrane protein</topology>
        <orientation evidence="2">Cytoplasmic side</orientation>
    </subcellularLocation>
</comment>
<dbReference type="NCBIfam" id="NF038283">
    <property type="entry name" value="viperin_w_prok"/>
    <property type="match status" value="1"/>
</dbReference>
<proteinExistence type="inferred from homology"/>
<reference evidence="19" key="1">
    <citation type="journal article" date="2006" name="PLoS Biol.">
        <title>Macronuclear genome sequence of the ciliate Tetrahymena thermophila, a model eukaryote.</title>
        <authorList>
            <person name="Eisen J.A."/>
            <person name="Coyne R.S."/>
            <person name="Wu M."/>
            <person name="Wu D."/>
            <person name="Thiagarajan M."/>
            <person name="Wortman J.R."/>
            <person name="Badger J.H."/>
            <person name="Ren Q."/>
            <person name="Amedeo P."/>
            <person name="Jones K.M."/>
            <person name="Tallon L.J."/>
            <person name="Delcher A.L."/>
            <person name="Salzberg S.L."/>
            <person name="Silva J.C."/>
            <person name="Haas B.J."/>
            <person name="Majoros W.H."/>
            <person name="Farzad M."/>
            <person name="Carlton J.M."/>
            <person name="Smith R.K. Jr."/>
            <person name="Garg J."/>
            <person name="Pearlman R.E."/>
            <person name="Karrer K.M."/>
            <person name="Sun L."/>
            <person name="Manning G."/>
            <person name="Elde N.C."/>
            <person name="Turkewitz A.P."/>
            <person name="Asai D.J."/>
            <person name="Wilkes D.E."/>
            <person name="Wang Y."/>
            <person name="Cai H."/>
            <person name="Collins K."/>
            <person name="Stewart B.A."/>
            <person name="Lee S.R."/>
            <person name="Wilamowska K."/>
            <person name="Weinberg Z."/>
            <person name="Ruzzo W.L."/>
            <person name="Wloga D."/>
            <person name="Gaertig J."/>
            <person name="Frankel J."/>
            <person name="Tsao C.-C."/>
            <person name="Gorovsky M.A."/>
            <person name="Keeling P.J."/>
            <person name="Waller R.F."/>
            <person name="Patron N.J."/>
            <person name="Cherry J.M."/>
            <person name="Stover N.A."/>
            <person name="Krieger C.J."/>
            <person name="del Toro C."/>
            <person name="Ryder H.F."/>
            <person name="Williamson S.C."/>
            <person name="Barbeau R.A."/>
            <person name="Hamilton E.P."/>
            <person name="Orias E."/>
        </authorList>
    </citation>
    <scope>NUCLEOTIDE SEQUENCE [LARGE SCALE GENOMIC DNA]</scope>
    <source>
        <strain evidence="19">SB210</strain>
    </source>
</reference>
<dbReference type="RefSeq" id="XP_001020937.1">
    <property type="nucleotide sequence ID" value="XM_001020937.3"/>
</dbReference>
<dbReference type="NCBIfam" id="TIGR04278">
    <property type="entry name" value="viperin"/>
    <property type="match status" value="1"/>
</dbReference>
<dbReference type="AlphaFoldDB" id="Q23W13"/>
<dbReference type="InterPro" id="IPR013785">
    <property type="entry name" value="Aldolase_TIM"/>
</dbReference>
<dbReference type="InterPro" id="IPR026372">
    <property type="entry name" value="RSAD2"/>
</dbReference>
<dbReference type="InParanoid" id="Q23W13"/>
<comment type="similarity">
    <text evidence="13">Belongs to the radical SAM superfamily. RSAD2 family.</text>
</comment>
<keyword evidence="4" id="KW-0399">Innate immunity</keyword>
<dbReference type="Proteomes" id="UP000009168">
    <property type="component" value="Unassembled WGS sequence"/>
</dbReference>
<evidence type="ECO:0000256" key="4">
    <source>
        <dbReference type="ARBA" id="ARBA00022588"/>
    </source>
</evidence>
<dbReference type="InterPro" id="IPR058240">
    <property type="entry name" value="rSAM_sf"/>
</dbReference>
<evidence type="ECO:0000313" key="19">
    <source>
        <dbReference type="Proteomes" id="UP000009168"/>
    </source>
</evidence>
<organism evidence="18 19">
    <name type="scientific">Tetrahymena thermophila (strain SB210)</name>
    <dbReference type="NCBI Taxonomy" id="312017"/>
    <lineage>
        <taxon>Eukaryota</taxon>
        <taxon>Sar</taxon>
        <taxon>Alveolata</taxon>
        <taxon>Ciliophora</taxon>
        <taxon>Intramacronucleata</taxon>
        <taxon>Oligohymenophorea</taxon>
        <taxon>Hymenostomatida</taxon>
        <taxon>Tetrahymenina</taxon>
        <taxon>Tetrahymenidae</taxon>
        <taxon>Tetrahymena</taxon>
    </lineage>
</organism>
<dbReference type="InterPro" id="IPR006638">
    <property type="entry name" value="Elp3/MiaA/NifB-like_rSAM"/>
</dbReference>
<dbReference type="EMBL" id="GG662609">
    <property type="protein sequence ID" value="EAS00692.1"/>
    <property type="molecule type" value="Genomic_DNA"/>
</dbReference>
<keyword evidence="9" id="KW-0408">Iron</keyword>
<evidence type="ECO:0000256" key="3">
    <source>
        <dbReference type="ARBA" id="ARBA00022485"/>
    </source>
</evidence>
<dbReference type="PANTHER" id="PTHR21339:SF0">
    <property type="entry name" value="S-ADENOSYLMETHIONINE-DEPENDENT NUCLEOTIDE DEHYDRATASE RSAD2"/>
    <property type="match status" value="1"/>
</dbReference>
<dbReference type="SFLD" id="SFLDG01067">
    <property type="entry name" value="SPASM/twitch_domain_containing"/>
    <property type="match status" value="1"/>
</dbReference>
<evidence type="ECO:0000256" key="11">
    <source>
        <dbReference type="ARBA" id="ARBA00023118"/>
    </source>
</evidence>
<dbReference type="GO" id="GO:0005811">
    <property type="term" value="C:lipid droplet"/>
    <property type="evidence" value="ECO:0007669"/>
    <property type="project" value="InterPro"/>
</dbReference>
<keyword evidence="5" id="KW-0949">S-adenosyl-L-methionine</keyword>
<keyword evidence="8" id="KW-0391">Immunity</keyword>
<dbReference type="SFLD" id="SFLDS00029">
    <property type="entry name" value="Radical_SAM"/>
    <property type="match status" value="1"/>
</dbReference>
<evidence type="ECO:0000256" key="13">
    <source>
        <dbReference type="ARBA" id="ARBA00035008"/>
    </source>
</evidence>
<evidence type="ECO:0000256" key="2">
    <source>
        <dbReference type="ARBA" id="ARBA00004397"/>
    </source>
</evidence>
<dbReference type="InterPro" id="IPR007197">
    <property type="entry name" value="rSAM"/>
</dbReference>
<dbReference type="OMA" id="ERWFKKY"/>
<evidence type="ECO:0000256" key="16">
    <source>
        <dbReference type="ARBA" id="ARBA00035042"/>
    </source>
</evidence>
<dbReference type="InterPro" id="IPR051196">
    <property type="entry name" value="RSAD2/Viperin_antiviral"/>
</dbReference>
<evidence type="ECO:0000256" key="15">
    <source>
        <dbReference type="ARBA" id="ARBA00035040"/>
    </source>
</evidence>
<evidence type="ECO:0000256" key="8">
    <source>
        <dbReference type="ARBA" id="ARBA00022859"/>
    </source>
</evidence>
<dbReference type="GO" id="GO:0046872">
    <property type="term" value="F:metal ion binding"/>
    <property type="evidence" value="ECO:0007669"/>
    <property type="project" value="UniProtKB-KW"/>
</dbReference>
<dbReference type="SMR" id="Q23W13"/>
<comment type="cofactor">
    <cofactor evidence="1">
        <name>[4Fe-4S] cluster</name>
        <dbReference type="ChEBI" id="CHEBI:49883"/>
    </cofactor>
</comment>
<evidence type="ECO:0000256" key="9">
    <source>
        <dbReference type="ARBA" id="ARBA00023004"/>
    </source>
</evidence>
<evidence type="ECO:0000256" key="12">
    <source>
        <dbReference type="ARBA" id="ARBA00023136"/>
    </source>
</evidence>
<dbReference type="eggNOG" id="ENOG502QQMH">
    <property type="taxonomic scope" value="Eukaryota"/>
</dbReference>